<feature type="domain" description="SusE outer membrane protein" evidence="2">
    <location>
        <begin position="23"/>
        <end position="131"/>
    </location>
</feature>
<comment type="caution">
    <text evidence="3">The sequence shown here is derived from an EMBL/GenBank/DDBJ whole genome shotgun (WGS) entry which is preliminary data.</text>
</comment>
<dbReference type="Proteomes" id="UP001501153">
    <property type="component" value="Unassembled WGS sequence"/>
</dbReference>
<feature type="chain" id="PRO_5045122630" description="SusE outer membrane protein domain-containing protein" evidence="1">
    <location>
        <begin position="20"/>
        <end position="266"/>
    </location>
</feature>
<feature type="signal peptide" evidence="1">
    <location>
        <begin position="1"/>
        <end position="19"/>
    </location>
</feature>
<dbReference type="EMBL" id="BAABGZ010000018">
    <property type="protein sequence ID" value="GAA4355407.1"/>
    <property type="molecule type" value="Genomic_DNA"/>
</dbReference>
<evidence type="ECO:0000313" key="3">
    <source>
        <dbReference type="EMBL" id="GAA4355407.1"/>
    </source>
</evidence>
<dbReference type="RefSeq" id="WP_345235721.1">
    <property type="nucleotide sequence ID" value="NZ_BAABGZ010000018.1"/>
</dbReference>
<protein>
    <recommendedName>
        <fullName evidence="2">SusE outer membrane protein domain-containing protein</fullName>
    </recommendedName>
</protein>
<dbReference type="Gene3D" id="2.60.40.3620">
    <property type="match status" value="1"/>
</dbReference>
<evidence type="ECO:0000313" key="4">
    <source>
        <dbReference type="Proteomes" id="UP001501153"/>
    </source>
</evidence>
<reference evidence="4" key="1">
    <citation type="journal article" date="2019" name="Int. J. Syst. Evol. Microbiol.">
        <title>The Global Catalogue of Microorganisms (GCM) 10K type strain sequencing project: providing services to taxonomists for standard genome sequencing and annotation.</title>
        <authorList>
            <consortium name="The Broad Institute Genomics Platform"/>
            <consortium name="The Broad Institute Genome Sequencing Center for Infectious Disease"/>
            <person name="Wu L."/>
            <person name="Ma J."/>
        </authorList>
    </citation>
    <scope>NUCLEOTIDE SEQUENCE [LARGE SCALE GENOMIC DNA]</scope>
    <source>
        <strain evidence="4">JCM 17923</strain>
    </source>
</reference>
<name>A0ABP8IBI6_9BACT</name>
<evidence type="ECO:0000259" key="2">
    <source>
        <dbReference type="Pfam" id="PF14292"/>
    </source>
</evidence>
<organism evidence="3 4">
    <name type="scientific">Hymenobacter saemangeumensis</name>
    <dbReference type="NCBI Taxonomy" id="1084522"/>
    <lineage>
        <taxon>Bacteria</taxon>
        <taxon>Pseudomonadati</taxon>
        <taxon>Bacteroidota</taxon>
        <taxon>Cytophagia</taxon>
        <taxon>Cytophagales</taxon>
        <taxon>Hymenobacteraceae</taxon>
        <taxon>Hymenobacter</taxon>
    </lineage>
</organism>
<sequence>MYNKFAKLAVLGSLLFAFAACEKDETKATLNVVAKPALTASATTATIAQSTPNVPAVTYSWTAADFNFPAAVTYTLQFAKANTNFASTEDINVGSALSKSFTNKELNDLYNTIDCNLPSTPAPVRLDVRVKASLGGKVEPAYSEVKSMVASPYQAVTIPTQQWGLVGPAGNGWPGATPNDIMLTYDCTVRAYVLRNAQLNAGEFKFRQDQSWSTNLGGPAGDFRQGVPLTLNGPNLVAAAGRYTVKLVVNRDAAGAVTGGVVTLTP</sequence>
<keyword evidence="1" id="KW-0732">Signal</keyword>
<proteinExistence type="predicted"/>
<gene>
    <name evidence="3" type="ORF">GCM10023185_18210</name>
</gene>
<dbReference type="PROSITE" id="PS51257">
    <property type="entry name" value="PROKAR_LIPOPROTEIN"/>
    <property type="match status" value="1"/>
</dbReference>
<dbReference type="Pfam" id="PF14292">
    <property type="entry name" value="SusE"/>
    <property type="match status" value="1"/>
</dbReference>
<keyword evidence="4" id="KW-1185">Reference proteome</keyword>
<accession>A0ABP8IBI6</accession>
<dbReference type="InterPro" id="IPR025970">
    <property type="entry name" value="SusE"/>
</dbReference>
<evidence type="ECO:0000256" key="1">
    <source>
        <dbReference type="SAM" id="SignalP"/>
    </source>
</evidence>